<gene>
    <name evidence="2" type="ORF">OC25_23180</name>
</gene>
<accession>A0A0C1FDB0</accession>
<evidence type="ECO:0000313" key="2">
    <source>
        <dbReference type="EMBL" id="KIA91047.1"/>
    </source>
</evidence>
<dbReference type="InterPro" id="IPR010359">
    <property type="entry name" value="IrrE_HExxH"/>
</dbReference>
<dbReference type="AlphaFoldDB" id="A0A0C1FDB0"/>
<dbReference type="Pfam" id="PF06114">
    <property type="entry name" value="Peptidase_M78"/>
    <property type="match status" value="1"/>
</dbReference>
<sequence>MAIFTKIISIMNTVRKGDLFEGKAYQIMDTAVKEGRLGLNPEFCHLEQKAPFYSNDREGNIIFDISLKVIPPGANQCHLLYLIECKDYSGPIPVSDVEEFIAKIQQVAGLYVKGVLITTTDLQEGGYNLLKNKNMMWIKVDADSHDIRLFNKKRKSAEQSDLPVVSLNEELRKLREIKTLFVNEEIDITSNDWDLIIEQFLSRELNAKVNWEQPGDKTEGLEYLSKTIIKGISEKILTDFNPNVVSRGNPLPLDDFMDYITRVHGLRFFVDVPFERNKSHLNGFYQRKDKTIHINPELLGTGQFAFVCMHEISHFLLHEDLKITQTDYDQHEDSKYDRATQKHKLEKEKHWIEWQANYLAACLLIPKYSLMFQLVKWQIGEGIRNYGSIWVDNQPCNIRDYKVVITQLAYIFQVSRSILEIRMRDLEMIKYQKKRSYNSFSLFGESRKTRFVGNIMKSWMDKYLSDAEEWDGQ</sequence>
<dbReference type="OrthoDB" id="9794834at2"/>
<keyword evidence="3" id="KW-1185">Reference proteome</keyword>
<evidence type="ECO:0000313" key="3">
    <source>
        <dbReference type="Proteomes" id="UP000031246"/>
    </source>
</evidence>
<proteinExistence type="predicted"/>
<dbReference type="InterPro" id="IPR011335">
    <property type="entry name" value="Restrct_endonuc-II-like"/>
</dbReference>
<evidence type="ECO:0000259" key="1">
    <source>
        <dbReference type="Pfam" id="PF06114"/>
    </source>
</evidence>
<dbReference type="Proteomes" id="UP000031246">
    <property type="component" value="Unassembled WGS sequence"/>
</dbReference>
<organism evidence="2 3">
    <name type="scientific">Pedobacter kyungheensis</name>
    <dbReference type="NCBI Taxonomy" id="1069985"/>
    <lineage>
        <taxon>Bacteria</taxon>
        <taxon>Pseudomonadati</taxon>
        <taxon>Bacteroidota</taxon>
        <taxon>Sphingobacteriia</taxon>
        <taxon>Sphingobacteriales</taxon>
        <taxon>Sphingobacteriaceae</taxon>
        <taxon>Pedobacter</taxon>
    </lineage>
</organism>
<dbReference type="Gene3D" id="1.10.10.2910">
    <property type="match status" value="1"/>
</dbReference>
<comment type="caution">
    <text evidence="2">The sequence shown here is derived from an EMBL/GenBank/DDBJ whole genome shotgun (WGS) entry which is preliminary data.</text>
</comment>
<reference evidence="2 3" key="1">
    <citation type="submission" date="2014-10" db="EMBL/GenBank/DDBJ databases">
        <title>Pedobacter Kyungheensis.</title>
        <authorList>
            <person name="Anderson B.M."/>
            <person name="Newman J.D."/>
        </authorList>
    </citation>
    <scope>NUCLEOTIDE SEQUENCE [LARGE SCALE GENOMIC DNA]</scope>
    <source>
        <strain evidence="2 3">KACC 16221</strain>
    </source>
</reference>
<name>A0A0C1FDB0_9SPHI</name>
<protein>
    <recommendedName>
        <fullName evidence="1">IrrE N-terminal-like domain-containing protein</fullName>
    </recommendedName>
</protein>
<dbReference type="SUPFAM" id="SSF52980">
    <property type="entry name" value="Restriction endonuclease-like"/>
    <property type="match status" value="1"/>
</dbReference>
<dbReference type="EMBL" id="JSYN01000035">
    <property type="protein sequence ID" value="KIA91047.1"/>
    <property type="molecule type" value="Genomic_DNA"/>
</dbReference>
<feature type="domain" description="IrrE N-terminal-like" evidence="1">
    <location>
        <begin position="278"/>
        <end position="367"/>
    </location>
</feature>